<reference evidence="1" key="1">
    <citation type="submission" date="2024-02" db="EMBL/GenBank/DDBJ databases">
        <authorList>
            <consortium name="ELIXIR-Norway"/>
            <consortium name="Elixir Norway"/>
        </authorList>
    </citation>
    <scope>NUCLEOTIDE SEQUENCE</scope>
</reference>
<gene>
    <name evidence="1" type="ORF">CSSPJE1EN1_LOCUS29381</name>
</gene>
<dbReference type="Proteomes" id="UP001497444">
    <property type="component" value="Unassembled WGS sequence"/>
</dbReference>
<protein>
    <submittedName>
        <fullName evidence="1">Uncharacterized protein</fullName>
    </submittedName>
</protein>
<sequence length="69" mass="7704">MHGARRGFGTTNDRMVVIENCAHHYQRSGANSGGDHHQAAGGGYSLHWYCTFSRLMTSLCMEDTTENRD</sequence>
<accession>A0ABP0VHX5</accession>
<dbReference type="EMBL" id="CAXAQS010000961">
    <property type="protein sequence ID" value="CAK9254003.1"/>
    <property type="molecule type" value="Genomic_DNA"/>
</dbReference>
<evidence type="ECO:0000313" key="1">
    <source>
        <dbReference type="EMBL" id="CAK9254003.1"/>
    </source>
</evidence>
<name>A0ABP0VHX5_9BRYO</name>
<organism evidence="1 2">
    <name type="scientific">Sphagnum jensenii</name>
    <dbReference type="NCBI Taxonomy" id="128206"/>
    <lineage>
        <taxon>Eukaryota</taxon>
        <taxon>Viridiplantae</taxon>
        <taxon>Streptophyta</taxon>
        <taxon>Embryophyta</taxon>
        <taxon>Bryophyta</taxon>
        <taxon>Sphagnophytina</taxon>
        <taxon>Sphagnopsida</taxon>
        <taxon>Sphagnales</taxon>
        <taxon>Sphagnaceae</taxon>
        <taxon>Sphagnum</taxon>
    </lineage>
</organism>
<keyword evidence="2" id="KW-1185">Reference proteome</keyword>
<evidence type="ECO:0000313" key="2">
    <source>
        <dbReference type="Proteomes" id="UP001497444"/>
    </source>
</evidence>
<proteinExistence type="predicted"/>
<comment type="caution">
    <text evidence="1">The sequence shown here is derived from an EMBL/GenBank/DDBJ whole genome shotgun (WGS) entry which is preliminary data.</text>
</comment>